<feature type="transmembrane region" description="Helical" evidence="1">
    <location>
        <begin position="183"/>
        <end position="203"/>
    </location>
</feature>
<dbReference type="PANTHER" id="PTHR39419">
    <property type="entry name" value="SLL0814 PROTEIN"/>
    <property type="match status" value="1"/>
</dbReference>
<dbReference type="PANTHER" id="PTHR39419:SF1">
    <property type="entry name" value="SLL0814 PROTEIN"/>
    <property type="match status" value="1"/>
</dbReference>
<reference evidence="2" key="1">
    <citation type="journal article" date="2020" name="mSystems">
        <title>Genome- and Community-Level Interaction Insights into Carbon Utilization and Element Cycling Functions of Hydrothermarchaeota in Hydrothermal Sediment.</title>
        <authorList>
            <person name="Zhou Z."/>
            <person name="Liu Y."/>
            <person name="Xu W."/>
            <person name="Pan J."/>
            <person name="Luo Z.H."/>
            <person name="Li M."/>
        </authorList>
    </citation>
    <scope>NUCLEOTIDE SEQUENCE [LARGE SCALE GENOMIC DNA]</scope>
    <source>
        <strain evidence="2">HyVt-19</strain>
    </source>
</reference>
<name>A0A7C0WUL4_9BACT</name>
<dbReference type="InterPro" id="IPR007354">
    <property type="entry name" value="CruF-like"/>
</dbReference>
<gene>
    <name evidence="2" type="ORF">ENG14_07045</name>
</gene>
<evidence type="ECO:0000256" key="1">
    <source>
        <dbReference type="SAM" id="Phobius"/>
    </source>
</evidence>
<feature type="transmembrane region" description="Helical" evidence="1">
    <location>
        <begin position="224"/>
        <end position="247"/>
    </location>
</feature>
<keyword evidence="1" id="KW-0472">Membrane</keyword>
<feature type="transmembrane region" description="Helical" evidence="1">
    <location>
        <begin position="6"/>
        <end position="26"/>
    </location>
</feature>
<feature type="transmembrane region" description="Helical" evidence="1">
    <location>
        <begin position="145"/>
        <end position="163"/>
    </location>
</feature>
<evidence type="ECO:0000313" key="2">
    <source>
        <dbReference type="EMBL" id="HDL90643.1"/>
    </source>
</evidence>
<protein>
    <submittedName>
        <fullName evidence="2">Carotenoid biosynthesis protein</fullName>
    </submittedName>
</protein>
<organism evidence="2">
    <name type="scientific">Thermodesulforhabdus norvegica</name>
    <dbReference type="NCBI Taxonomy" id="39841"/>
    <lineage>
        <taxon>Bacteria</taxon>
        <taxon>Pseudomonadati</taxon>
        <taxon>Thermodesulfobacteriota</taxon>
        <taxon>Syntrophobacteria</taxon>
        <taxon>Syntrophobacterales</taxon>
        <taxon>Thermodesulforhabdaceae</taxon>
        <taxon>Thermodesulforhabdus</taxon>
    </lineage>
</organism>
<keyword evidence="1" id="KW-1133">Transmembrane helix</keyword>
<proteinExistence type="predicted"/>
<keyword evidence="1" id="KW-0812">Transmembrane</keyword>
<feature type="transmembrane region" description="Helical" evidence="1">
    <location>
        <begin position="253"/>
        <end position="271"/>
    </location>
</feature>
<dbReference type="EMBL" id="DQZW01000335">
    <property type="protein sequence ID" value="HDL90643.1"/>
    <property type="molecule type" value="Genomic_DNA"/>
</dbReference>
<dbReference type="AlphaFoldDB" id="A0A7C0WUL4"/>
<accession>A0A7C0WUL4</accession>
<feature type="transmembrane region" description="Helical" evidence="1">
    <location>
        <begin position="38"/>
        <end position="57"/>
    </location>
</feature>
<feature type="transmembrane region" description="Helical" evidence="1">
    <location>
        <begin position="77"/>
        <end position="98"/>
    </location>
</feature>
<sequence>MMNLSELIISTVCLRPYVFLFLLAYIIGASLELGITRALCYIPIGYFVAWFSEFSSIHTGFPYGMYRYIQTTVNQELWVFGVPFMDSLSYVFLSYAAYSTTRLAMGKLTKVAHSPHHEGAILNSFDNTSQKTFLFIPPDKRSLKFTTVGSLLLTLLDIIIDPVALRGDRWFLGKIYEYPESGIYFGVPLSNFLGWFTVGLVLIRILQLIAPHVETPIHIKGFRSWMTTITGPVLYGAILCFNIAVTLMIDEKLIFIADLSLLFLAIAFIKATRHICFLKD</sequence>
<dbReference type="Pfam" id="PF04240">
    <property type="entry name" value="Caroten_synth"/>
    <property type="match status" value="1"/>
</dbReference>
<comment type="caution">
    <text evidence="2">The sequence shown here is derived from an EMBL/GenBank/DDBJ whole genome shotgun (WGS) entry which is preliminary data.</text>
</comment>
<dbReference type="Proteomes" id="UP000886355">
    <property type="component" value="Unassembled WGS sequence"/>
</dbReference>